<name>A0A1T4R9G2_9HYPH</name>
<evidence type="ECO:0000259" key="1">
    <source>
        <dbReference type="Pfam" id="PF04685"/>
    </source>
</evidence>
<dbReference type="AlphaFoldDB" id="A0A1T4R9G2"/>
<dbReference type="RefSeq" id="WP_116002657.1">
    <property type="nucleotide sequence ID" value="NZ_FUXL01000006.1"/>
</dbReference>
<evidence type="ECO:0000313" key="2">
    <source>
        <dbReference type="EMBL" id="SKA12710.1"/>
    </source>
</evidence>
<dbReference type="GO" id="GO:0004553">
    <property type="term" value="F:hydrolase activity, hydrolyzing O-glycosyl compounds"/>
    <property type="evidence" value="ECO:0007669"/>
    <property type="project" value="InterPro"/>
</dbReference>
<sequence length="574" mass="64171">MTAYDTLPLQPQGDGRLLAPKPVLLPFMAPRLQGDLYPDGQLRLSVWGAGHVATLRFALPGGTHFYSPNRAEWAGGGLCVAQSRPVLLIEGAPLRRAASSWRGAWWSAAEPPQPAEIVEGRRILRTGWGVTIIEAEGNVVRVAAGDSLEEAEAGLAFSSEEIRAEAIAYASLCDAAPEADPIMRTMVSQSLHAGLSSIRRDSAGRFAGLAAGQSYSAPARTYYRDGYWTLQILLDREPEAVKGQIEILARGLQVDGEAPSGVILTGDAQSARWEVVRQNHAVVSEEHLRPGDWWSDHFDSPLFFVLTLSDYTEATGDEEPLRRHWPMVETIYRRYRGFERNGVPLPYKPRNDRDWADNVYRHGYVAYDVGLWIGALDAIGRLGERIDAGLAEEARLAAEAARAVVDDEMLTGAGTYADYGDKRDFREEHLTLDSLTLLRYRAVSPERAKIVLKAVRERLETRHNDRQPYGDWGVMCAWPPFARRRDTRQKTAFPYRYHNGSDWPYLTGLYAEQLIDHGLGEAEYALTRWWRTCLENGWCGAVEYFAPPWGRGSLLQGWSAMPAYVWLSRLAAKK</sequence>
<dbReference type="InterPro" id="IPR006775">
    <property type="entry name" value="GH116_catalytic"/>
</dbReference>
<dbReference type="Pfam" id="PF04685">
    <property type="entry name" value="DUF608"/>
    <property type="match status" value="1"/>
</dbReference>
<gene>
    <name evidence="2" type="ORF">SAMN05428963_106147</name>
</gene>
<dbReference type="InterPro" id="IPR008928">
    <property type="entry name" value="6-hairpin_glycosidase_sf"/>
</dbReference>
<dbReference type="GO" id="GO:0005975">
    <property type="term" value="P:carbohydrate metabolic process"/>
    <property type="evidence" value="ECO:0007669"/>
    <property type="project" value="InterPro"/>
</dbReference>
<evidence type="ECO:0000313" key="3">
    <source>
        <dbReference type="Proteomes" id="UP000190135"/>
    </source>
</evidence>
<reference evidence="2 3" key="1">
    <citation type="submission" date="2017-02" db="EMBL/GenBank/DDBJ databases">
        <authorList>
            <person name="Peterson S.W."/>
        </authorList>
    </citation>
    <scope>NUCLEOTIDE SEQUENCE [LARGE SCALE GENOMIC DNA]</scope>
    <source>
        <strain evidence="2 3">USBA 369</strain>
    </source>
</reference>
<organism evidence="2 3">
    <name type="scientific">Consotaella salsifontis</name>
    <dbReference type="NCBI Taxonomy" id="1365950"/>
    <lineage>
        <taxon>Bacteria</taxon>
        <taxon>Pseudomonadati</taxon>
        <taxon>Pseudomonadota</taxon>
        <taxon>Alphaproteobacteria</taxon>
        <taxon>Hyphomicrobiales</taxon>
        <taxon>Aurantimonadaceae</taxon>
        <taxon>Consotaella</taxon>
    </lineage>
</organism>
<accession>A0A1T4R9G2</accession>
<dbReference type="OrthoDB" id="7785967at2"/>
<dbReference type="EMBL" id="FUXL01000006">
    <property type="protein sequence ID" value="SKA12710.1"/>
    <property type="molecule type" value="Genomic_DNA"/>
</dbReference>
<feature type="domain" description="Glycosyl-hydrolase family 116 catalytic region" evidence="1">
    <location>
        <begin position="299"/>
        <end position="424"/>
    </location>
</feature>
<proteinExistence type="predicted"/>
<keyword evidence="3" id="KW-1185">Reference proteome</keyword>
<dbReference type="STRING" id="1365950.SAMN05428963_106147"/>
<dbReference type="Proteomes" id="UP000190135">
    <property type="component" value="Unassembled WGS sequence"/>
</dbReference>
<dbReference type="SUPFAM" id="SSF48208">
    <property type="entry name" value="Six-hairpin glycosidases"/>
    <property type="match status" value="1"/>
</dbReference>
<dbReference type="InterPro" id="IPR012341">
    <property type="entry name" value="6hp_glycosidase-like_sf"/>
</dbReference>
<dbReference type="Gene3D" id="1.50.10.10">
    <property type="match status" value="1"/>
</dbReference>
<protein>
    <recommendedName>
        <fullName evidence="1">Glycosyl-hydrolase family 116 catalytic region domain-containing protein</fullName>
    </recommendedName>
</protein>